<comment type="caution">
    <text evidence="1">The sequence shown here is derived from an EMBL/GenBank/DDBJ whole genome shotgun (WGS) entry which is preliminary data.</text>
</comment>
<protein>
    <submittedName>
        <fullName evidence="1">Multidrug resistance protein</fullName>
    </submittedName>
</protein>
<name>A0ACC3B1P3_9EURO</name>
<gene>
    <name evidence="1" type="primary">CDR1_4</name>
    <name evidence="1" type="ORF">N8T08_005810</name>
</gene>
<proteinExistence type="predicted"/>
<reference evidence="1 2" key="1">
    <citation type="journal article" date="2023" name="ACS Omega">
        <title>Identification of the Neoaspergillic Acid Biosynthesis Gene Cluster by Establishing an In Vitro CRISPR-Ribonucleoprotein Genetic System in Aspergillus melleus.</title>
        <authorList>
            <person name="Yuan B."/>
            <person name="Grau M.F."/>
            <person name="Murata R.M."/>
            <person name="Torok T."/>
            <person name="Venkateswaran K."/>
            <person name="Stajich J.E."/>
            <person name="Wang C.C.C."/>
        </authorList>
    </citation>
    <scope>NUCLEOTIDE SEQUENCE [LARGE SCALE GENOMIC DNA]</scope>
    <source>
        <strain evidence="1 2">IMV 1140</strain>
    </source>
</reference>
<keyword evidence="2" id="KW-1185">Reference proteome</keyword>
<accession>A0ACC3B1P3</accession>
<sequence>MGLYRNAEWTDTVHSRGITTCLHLWVLFVFTSTFANMLIAGIETEQVAGAFLNFFFNIMFAFAGVLAGPTELPGFWIFMYRVNPFTYVIESFLGTTLAGAPVTCTDRELVQFEAPTGMTCGEYLQFYGTANSNTFLEDMNMMFENRWRDFGFMWAFCVFNAAAAVGLYWLMRVPKHKVRE</sequence>
<dbReference type="Proteomes" id="UP001177260">
    <property type="component" value="Unassembled WGS sequence"/>
</dbReference>
<dbReference type="EMBL" id="JAOPJF010000033">
    <property type="protein sequence ID" value="KAK1144148.1"/>
    <property type="molecule type" value="Genomic_DNA"/>
</dbReference>
<organism evidence="1 2">
    <name type="scientific">Aspergillus melleus</name>
    <dbReference type="NCBI Taxonomy" id="138277"/>
    <lineage>
        <taxon>Eukaryota</taxon>
        <taxon>Fungi</taxon>
        <taxon>Dikarya</taxon>
        <taxon>Ascomycota</taxon>
        <taxon>Pezizomycotina</taxon>
        <taxon>Eurotiomycetes</taxon>
        <taxon>Eurotiomycetidae</taxon>
        <taxon>Eurotiales</taxon>
        <taxon>Aspergillaceae</taxon>
        <taxon>Aspergillus</taxon>
        <taxon>Aspergillus subgen. Circumdati</taxon>
    </lineage>
</organism>
<evidence type="ECO:0000313" key="1">
    <source>
        <dbReference type="EMBL" id="KAK1144148.1"/>
    </source>
</evidence>
<evidence type="ECO:0000313" key="2">
    <source>
        <dbReference type="Proteomes" id="UP001177260"/>
    </source>
</evidence>